<dbReference type="PANTHER" id="PTHR30146">
    <property type="entry name" value="LACI-RELATED TRANSCRIPTIONAL REPRESSOR"/>
    <property type="match status" value="1"/>
</dbReference>
<dbReference type="Gene3D" id="1.10.260.40">
    <property type="entry name" value="lambda repressor-like DNA-binding domains"/>
    <property type="match status" value="1"/>
</dbReference>
<dbReference type="EMBL" id="CP138858">
    <property type="protein sequence ID" value="WPJ96087.1"/>
    <property type="molecule type" value="Genomic_DNA"/>
</dbReference>
<dbReference type="Pfam" id="PF13377">
    <property type="entry name" value="Peripla_BP_3"/>
    <property type="match status" value="1"/>
</dbReference>
<dbReference type="InterPro" id="IPR028082">
    <property type="entry name" value="Peripla_BP_I"/>
</dbReference>
<evidence type="ECO:0000313" key="5">
    <source>
        <dbReference type="EMBL" id="WPJ96087.1"/>
    </source>
</evidence>
<protein>
    <submittedName>
        <fullName evidence="5">LacI family DNA-binding transcriptional regulator</fullName>
    </submittedName>
</protein>
<sequence>MASPTDNKPMTAGRKGKKRVTISDLARELNLSDRSISQALSPRESNVKLRPETVKRVQDLAKKLGYQPDSRARSMRYGKFFNIGYFEAKKSARALTLPGAEAGVFDAASDSRYRVVLIRLASDLSKDPTAIPNVFKENTLDALVLSHAGNLPSNIVEQINASEYPVVYLNEKLSHNAVYSDDITGAATITKHLIETGRKKIALLINSSQSEKPHYSEQDRREGYLNAIQEAGLDPIIPELGNNQADFENNLLQWFEANHENIDAIMCTNDFNVIQTQRLLYKYRALFPDRIALTGYDDIAEFLSTLPLTTMRIPFYQMGRLAVKMALEMVNSDKKKLSAVSMEPELIVRASTTPEV</sequence>
<dbReference type="GO" id="GO:0003677">
    <property type="term" value="F:DNA binding"/>
    <property type="evidence" value="ECO:0007669"/>
    <property type="project" value="UniProtKB-KW"/>
</dbReference>
<reference evidence="5 6" key="1">
    <citation type="submission" date="2023-11" db="EMBL/GenBank/DDBJ databases">
        <title>Coraliomargarita sp. nov., isolated from marine algae.</title>
        <authorList>
            <person name="Lee J.K."/>
            <person name="Baek J.H."/>
            <person name="Kim J.M."/>
            <person name="Choi D.G."/>
            <person name="Jeon C.O."/>
        </authorList>
    </citation>
    <scope>NUCLEOTIDE SEQUENCE [LARGE SCALE GENOMIC DNA]</scope>
    <source>
        <strain evidence="5 6">J2-16</strain>
    </source>
</reference>
<keyword evidence="6" id="KW-1185">Reference proteome</keyword>
<dbReference type="CDD" id="cd01392">
    <property type="entry name" value="HTH_LacI"/>
    <property type="match status" value="1"/>
</dbReference>
<keyword evidence="2 5" id="KW-0238">DNA-binding</keyword>
<keyword evidence="3" id="KW-0804">Transcription</keyword>
<dbReference type="PANTHER" id="PTHR30146:SF109">
    <property type="entry name" value="HTH-TYPE TRANSCRIPTIONAL REGULATOR GALS"/>
    <property type="match status" value="1"/>
</dbReference>
<dbReference type="SUPFAM" id="SSF53822">
    <property type="entry name" value="Periplasmic binding protein-like I"/>
    <property type="match status" value="1"/>
</dbReference>
<dbReference type="RefSeq" id="WP_319832951.1">
    <property type="nucleotide sequence ID" value="NZ_CP138858.1"/>
</dbReference>
<evidence type="ECO:0000256" key="3">
    <source>
        <dbReference type="ARBA" id="ARBA00023163"/>
    </source>
</evidence>
<evidence type="ECO:0000256" key="1">
    <source>
        <dbReference type="ARBA" id="ARBA00023015"/>
    </source>
</evidence>
<dbReference type="CDD" id="cd06267">
    <property type="entry name" value="PBP1_LacI_sugar_binding-like"/>
    <property type="match status" value="1"/>
</dbReference>
<organism evidence="5 6">
    <name type="scientific">Coraliomargarita algicola</name>
    <dbReference type="NCBI Taxonomy" id="3092156"/>
    <lineage>
        <taxon>Bacteria</taxon>
        <taxon>Pseudomonadati</taxon>
        <taxon>Verrucomicrobiota</taxon>
        <taxon>Opitutia</taxon>
        <taxon>Puniceicoccales</taxon>
        <taxon>Coraliomargaritaceae</taxon>
        <taxon>Coraliomargarita</taxon>
    </lineage>
</organism>
<dbReference type="PROSITE" id="PS50932">
    <property type="entry name" value="HTH_LACI_2"/>
    <property type="match status" value="1"/>
</dbReference>
<dbReference type="Gene3D" id="3.40.50.2300">
    <property type="match status" value="2"/>
</dbReference>
<proteinExistence type="predicted"/>
<gene>
    <name evidence="5" type="ORF">SH580_00035</name>
</gene>
<dbReference type="InterPro" id="IPR000843">
    <property type="entry name" value="HTH_LacI"/>
</dbReference>
<keyword evidence="1" id="KW-0805">Transcription regulation</keyword>
<dbReference type="SMART" id="SM00354">
    <property type="entry name" value="HTH_LACI"/>
    <property type="match status" value="1"/>
</dbReference>
<evidence type="ECO:0000313" key="6">
    <source>
        <dbReference type="Proteomes" id="UP001324993"/>
    </source>
</evidence>
<feature type="domain" description="HTH lacI-type" evidence="4">
    <location>
        <begin position="20"/>
        <end position="77"/>
    </location>
</feature>
<dbReference type="SUPFAM" id="SSF47413">
    <property type="entry name" value="lambda repressor-like DNA-binding domains"/>
    <property type="match status" value="1"/>
</dbReference>
<evidence type="ECO:0000259" key="4">
    <source>
        <dbReference type="PROSITE" id="PS50932"/>
    </source>
</evidence>
<evidence type="ECO:0000256" key="2">
    <source>
        <dbReference type="ARBA" id="ARBA00023125"/>
    </source>
</evidence>
<dbReference type="Proteomes" id="UP001324993">
    <property type="component" value="Chromosome"/>
</dbReference>
<dbReference type="InterPro" id="IPR010982">
    <property type="entry name" value="Lambda_DNA-bd_dom_sf"/>
</dbReference>
<dbReference type="InterPro" id="IPR046335">
    <property type="entry name" value="LacI/GalR-like_sensor"/>
</dbReference>
<name>A0ABZ0RKN0_9BACT</name>
<accession>A0ABZ0RKN0</accession>